<organism evidence="2 3">
    <name type="scientific">Nocardiopsis kunsanensis</name>
    <dbReference type="NCBI Taxonomy" id="141693"/>
    <lineage>
        <taxon>Bacteria</taxon>
        <taxon>Bacillati</taxon>
        <taxon>Actinomycetota</taxon>
        <taxon>Actinomycetes</taxon>
        <taxon>Streptosporangiales</taxon>
        <taxon>Nocardiopsidaceae</taxon>
        <taxon>Nocardiopsis</taxon>
    </lineage>
</organism>
<evidence type="ECO:0000313" key="3">
    <source>
        <dbReference type="Proteomes" id="UP000654947"/>
    </source>
</evidence>
<evidence type="ECO:0000313" key="2">
    <source>
        <dbReference type="EMBL" id="GHD37885.1"/>
    </source>
</evidence>
<dbReference type="Proteomes" id="UP000654947">
    <property type="component" value="Unassembled WGS sequence"/>
</dbReference>
<protein>
    <submittedName>
        <fullName evidence="2">Uncharacterized protein</fullName>
    </submittedName>
</protein>
<name>A0A918XMJ7_9ACTN</name>
<keyword evidence="1" id="KW-0812">Transmembrane</keyword>
<comment type="caution">
    <text evidence="2">The sequence shown here is derived from an EMBL/GenBank/DDBJ whole genome shotgun (WGS) entry which is preliminary data.</text>
</comment>
<dbReference type="EMBL" id="BMXL01000063">
    <property type="protein sequence ID" value="GHD37885.1"/>
    <property type="molecule type" value="Genomic_DNA"/>
</dbReference>
<evidence type="ECO:0000256" key="1">
    <source>
        <dbReference type="SAM" id="Phobius"/>
    </source>
</evidence>
<accession>A0A918XMJ7</accession>
<feature type="transmembrane region" description="Helical" evidence="1">
    <location>
        <begin position="24"/>
        <end position="45"/>
    </location>
</feature>
<reference evidence="2 3" key="1">
    <citation type="journal article" date="2014" name="Int. J. Syst. Evol. Microbiol.">
        <title>Complete genome sequence of Corynebacterium casei LMG S-19264T (=DSM 44701T), isolated from a smear-ripened cheese.</title>
        <authorList>
            <consortium name="US DOE Joint Genome Institute (JGI-PGF)"/>
            <person name="Walter F."/>
            <person name="Albersmeier A."/>
            <person name="Kalinowski J."/>
            <person name="Ruckert C."/>
        </authorList>
    </citation>
    <scope>NUCLEOTIDE SEQUENCE [LARGE SCALE GENOMIC DNA]</scope>
    <source>
        <strain evidence="2 3">KCTC 19473</strain>
    </source>
</reference>
<sequence>MASLYALDESNGFALLMEVVPDKAGYRFAVVSIFISWSIFAVWVVGKIQDPKKKYLPHSGFMVPAAIELINNYEDYRRDVILARYDKAGELGFLGGWGAKEFEISRFSVLNVREHAENHIKEIERLESVRGGDKLRVIYYSIEGGVDRVELLARKVDRFLRSKGVDPEEVAPSRPLPD</sequence>
<gene>
    <name evidence="2" type="ORF">GCM10007147_46040</name>
</gene>
<keyword evidence="1" id="KW-1133">Transmembrane helix</keyword>
<keyword evidence="3" id="KW-1185">Reference proteome</keyword>
<keyword evidence="1" id="KW-0472">Membrane</keyword>
<proteinExistence type="predicted"/>
<dbReference type="AlphaFoldDB" id="A0A918XMJ7"/>